<dbReference type="AlphaFoldDB" id="A0A2C9VDN1"/>
<reference evidence="2" key="1">
    <citation type="submission" date="2016-02" db="EMBL/GenBank/DDBJ databases">
        <title>WGS assembly of Manihot esculenta.</title>
        <authorList>
            <person name="Bredeson J.V."/>
            <person name="Prochnik S.E."/>
            <person name="Lyons J.B."/>
            <person name="Schmutz J."/>
            <person name="Grimwood J."/>
            <person name="Vrebalov J."/>
            <person name="Bart R.S."/>
            <person name="Amuge T."/>
            <person name="Ferguson M.E."/>
            <person name="Green R."/>
            <person name="Putnam N."/>
            <person name="Stites J."/>
            <person name="Rounsley S."/>
            <person name="Rokhsar D.S."/>
        </authorList>
    </citation>
    <scope>NUCLEOTIDE SEQUENCE [LARGE SCALE GENOMIC DNA]</scope>
    <source>
        <tissue evidence="2">Leaf</tissue>
    </source>
</reference>
<evidence type="ECO:0000256" key="1">
    <source>
        <dbReference type="SAM" id="MobiDB-lite"/>
    </source>
</evidence>
<organism evidence="2">
    <name type="scientific">Manihot esculenta</name>
    <name type="common">Cassava</name>
    <name type="synonym">Jatropha manihot</name>
    <dbReference type="NCBI Taxonomy" id="3983"/>
    <lineage>
        <taxon>Eukaryota</taxon>
        <taxon>Viridiplantae</taxon>
        <taxon>Streptophyta</taxon>
        <taxon>Embryophyta</taxon>
        <taxon>Tracheophyta</taxon>
        <taxon>Spermatophyta</taxon>
        <taxon>Magnoliopsida</taxon>
        <taxon>eudicotyledons</taxon>
        <taxon>Gunneridae</taxon>
        <taxon>Pentapetalae</taxon>
        <taxon>rosids</taxon>
        <taxon>fabids</taxon>
        <taxon>Malpighiales</taxon>
        <taxon>Euphorbiaceae</taxon>
        <taxon>Crotonoideae</taxon>
        <taxon>Manihoteae</taxon>
        <taxon>Manihot</taxon>
    </lineage>
</organism>
<name>A0A2C9VDN1_MANES</name>
<gene>
    <name evidence="2" type="ORF">MANES_08G054500</name>
</gene>
<dbReference type="EMBL" id="CM004394">
    <property type="protein sequence ID" value="OAY43254.1"/>
    <property type="molecule type" value="Genomic_DNA"/>
</dbReference>
<accession>A0A2C9VDN1</accession>
<proteinExistence type="predicted"/>
<evidence type="ECO:0000313" key="2">
    <source>
        <dbReference type="EMBL" id="OAY43254.1"/>
    </source>
</evidence>
<protein>
    <submittedName>
        <fullName evidence="2">Uncharacterized protein</fullName>
    </submittedName>
</protein>
<feature type="region of interest" description="Disordered" evidence="1">
    <location>
        <begin position="49"/>
        <end position="68"/>
    </location>
</feature>
<sequence>MAYRSNNSKKEGPYCDHCKSGGHTKDSCFKLIGYPEWDYCYCSQYTDITTGSRSPSSNTASKLDSFIN</sequence>